<dbReference type="AlphaFoldDB" id="A0AA36MAT4"/>
<proteinExistence type="predicted"/>
<comment type="caution">
    <text evidence="1">The sequence shown here is derived from an EMBL/GenBank/DDBJ whole genome shotgun (WGS) entry which is preliminary data.</text>
</comment>
<dbReference type="Proteomes" id="UP001176961">
    <property type="component" value="Unassembled WGS sequence"/>
</dbReference>
<gene>
    <name evidence="1" type="ORF">CYNAS_LOCUS17134</name>
</gene>
<dbReference type="EMBL" id="CATQJL010000316">
    <property type="protein sequence ID" value="CAJ0605151.1"/>
    <property type="molecule type" value="Genomic_DNA"/>
</dbReference>
<evidence type="ECO:0000313" key="2">
    <source>
        <dbReference type="Proteomes" id="UP001176961"/>
    </source>
</evidence>
<reference evidence="1" key="1">
    <citation type="submission" date="2023-07" db="EMBL/GenBank/DDBJ databases">
        <authorList>
            <consortium name="CYATHOMIX"/>
        </authorList>
    </citation>
    <scope>NUCLEOTIDE SEQUENCE</scope>
    <source>
        <strain evidence="1">N/A</strain>
    </source>
</reference>
<protein>
    <submittedName>
        <fullName evidence="1">Uncharacterized protein</fullName>
    </submittedName>
</protein>
<name>A0AA36MAT4_CYLNA</name>
<keyword evidence="2" id="KW-1185">Reference proteome</keyword>
<sequence>MMCDAEKAYLDEHLKDYSTLELPQPSETIHGVRHAHSTSKRYVSDEAIQPTDELAGITSIGQTPLVFVDPGVMRTHNTI</sequence>
<evidence type="ECO:0000313" key="1">
    <source>
        <dbReference type="EMBL" id="CAJ0605151.1"/>
    </source>
</evidence>
<accession>A0AA36MAT4</accession>
<organism evidence="1 2">
    <name type="scientific">Cylicocyclus nassatus</name>
    <name type="common">Nematode worm</name>
    <dbReference type="NCBI Taxonomy" id="53992"/>
    <lineage>
        <taxon>Eukaryota</taxon>
        <taxon>Metazoa</taxon>
        <taxon>Ecdysozoa</taxon>
        <taxon>Nematoda</taxon>
        <taxon>Chromadorea</taxon>
        <taxon>Rhabditida</taxon>
        <taxon>Rhabditina</taxon>
        <taxon>Rhabditomorpha</taxon>
        <taxon>Strongyloidea</taxon>
        <taxon>Strongylidae</taxon>
        <taxon>Cylicocyclus</taxon>
    </lineage>
</organism>